<dbReference type="EMBL" id="CADCXU010011965">
    <property type="protein sequence ID" value="CAB0002185.1"/>
    <property type="molecule type" value="Genomic_DNA"/>
</dbReference>
<gene>
    <name evidence="6" type="ORF">NTEN_LOCUS7972</name>
</gene>
<dbReference type="GO" id="GO:0006584">
    <property type="term" value="P:catecholamine metabolic process"/>
    <property type="evidence" value="ECO:0007669"/>
    <property type="project" value="TreeGrafter"/>
</dbReference>
<comment type="similarity">
    <text evidence="2 5">Belongs to the group II decarboxylase family.</text>
</comment>
<evidence type="ECO:0000256" key="4">
    <source>
        <dbReference type="ARBA" id="ARBA00023239"/>
    </source>
</evidence>
<evidence type="ECO:0008006" key="8">
    <source>
        <dbReference type="Google" id="ProtNLM"/>
    </source>
</evidence>
<dbReference type="OrthoDB" id="639767at2759"/>
<dbReference type="GO" id="GO:0030170">
    <property type="term" value="F:pyridoxal phosphate binding"/>
    <property type="evidence" value="ECO:0007669"/>
    <property type="project" value="InterPro"/>
</dbReference>
<keyword evidence="3 5" id="KW-0663">Pyridoxal phosphate</keyword>
<reference evidence="6 7" key="1">
    <citation type="submission" date="2020-02" db="EMBL/GenBank/DDBJ databases">
        <authorList>
            <person name="Ferguson B K."/>
        </authorList>
    </citation>
    <scope>NUCLEOTIDE SEQUENCE [LARGE SCALE GENOMIC DNA]</scope>
</reference>
<organism evidence="6 7">
    <name type="scientific">Nesidiocoris tenuis</name>
    <dbReference type="NCBI Taxonomy" id="355587"/>
    <lineage>
        <taxon>Eukaryota</taxon>
        <taxon>Metazoa</taxon>
        <taxon>Ecdysozoa</taxon>
        <taxon>Arthropoda</taxon>
        <taxon>Hexapoda</taxon>
        <taxon>Insecta</taxon>
        <taxon>Pterygota</taxon>
        <taxon>Neoptera</taxon>
        <taxon>Paraneoptera</taxon>
        <taxon>Hemiptera</taxon>
        <taxon>Heteroptera</taxon>
        <taxon>Panheteroptera</taxon>
        <taxon>Cimicomorpha</taxon>
        <taxon>Miridae</taxon>
        <taxon>Dicyphina</taxon>
        <taxon>Nesidiocoris</taxon>
    </lineage>
</organism>
<name>A0A6H5GHL5_9HEMI</name>
<dbReference type="PANTHER" id="PTHR11999">
    <property type="entry name" value="GROUP II PYRIDOXAL-5-PHOSPHATE DECARBOXYLASE"/>
    <property type="match status" value="1"/>
</dbReference>
<dbReference type="PANTHER" id="PTHR11999:SF60">
    <property type="entry name" value="3,4-DIHYDROXYPHENYLACETALDEHYDE SYNTHASE"/>
    <property type="match status" value="1"/>
</dbReference>
<dbReference type="Pfam" id="PF00282">
    <property type="entry name" value="Pyridoxal_deC"/>
    <property type="match status" value="2"/>
</dbReference>
<evidence type="ECO:0000313" key="6">
    <source>
        <dbReference type="EMBL" id="CAB0002185.1"/>
    </source>
</evidence>
<dbReference type="GO" id="GO:0006520">
    <property type="term" value="P:amino acid metabolic process"/>
    <property type="evidence" value="ECO:0007669"/>
    <property type="project" value="InterPro"/>
</dbReference>
<dbReference type="AlphaFoldDB" id="A0A6H5GHL5"/>
<dbReference type="Proteomes" id="UP000479000">
    <property type="component" value="Unassembled WGS sequence"/>
</dbReference>
<dbReference type="GO" id="GO:0019752">
    <property type="term" value="P:carboxylic acid metabolic process"/>
    <property type="evidence" value="ECO:0007669"/>
    <property type="project" value="InterPro"/>
</dbReference>
<dbReference type="GO" id="GO:0005737">
    <property type="term" value="C:cytoplasm"/>
    <property type="evidence" value="ECO:0007669"/>
    <property type="project" value="TreeGrafter"/>
</dbReference>
<evidence type="ECO:0000256" key="5">
    <source>
        <dbReference type="RuleBase" id="RU000382"/>
    </source>
</evidence>
<dbReference type="InterPro" id="IPR010977">
    <property type="entry name" value="Aromatic_deC"/>
</dbReference>
<dbReference type="Gene3D" id="3.90.1150.10">
    <property type="entry name" value="Aspartate Aminotransferase, domain 1"/>
    <property type="match status" value="1"/>
</dbReference>
<dbReference type="SUPFAM" id="SSF53383">
    <property type="entry name" value="PLP-dependent transferases"/>
    <property type="match status" value="2"/>
</dbReference>
<comment type="cofactor">
    <cofactor evidence="1 5">
        <name>pyridoxal 5'-phosphate</name>
        <dbReference type="ChEBI" id="CHEBI:597326"/>
    </cofactor>
</comment>
<evidence type="ECO:0000313" key="7">
    <source>
        <dbReference type="Proteomes" id="UP000479000"/>
    </source>
</evidence>
<dbReference type="Gene3D" id="3.40.640.10">
    <property type="entry name" value="Type I PLP-dependent aspartate aminotransferase-like (Major domain)"/>
    <property type="match status" value="2"/>
</dbReference>
<accession>A0A6H5GHL5</accession>
<protein>
    <recommendedName>
        <fullName evidence="8">Aromatic-L-amino-acid decarboxylase</fullName>
    </recommendedName>
</protein>
<dbReference type="Gene3D" id="1.20.1340.10">
    <property type="entry name" value="dopa decarboxylase, N-terminal domain"/>
    <property type="match status" value="1"/>
</dbReference>
<evidence type="ECO:0000256" key="3">
    <source>
        <dbReference type="ARBA" id="ARBA00022898"/>
    </source>
</evidence>
<dbReference type="InterPro" id="IPR015422">
    <property type="entry name" value="PyrdxlP-dep_Trfase_small"/>
</dbReference>
<dbReference type="InterPro" id="IPR015424">
    <property type="entry name" value="PyrdxlP-dep_Trfase"/>
</dbReference>
<dbReference type="PRINTS" id="PR00800">
    <property type="entry name" value="YHDCRBOXLASE"/>
</dbReference>
<evidence type="ECO:0000256" key="1">
    <source>
        <dbReference type="ARBA" id="ARBA00001933"/>
    </source>
</evidence>
<proteinExistence type="inferred from homology"/>
<dbReference type="InterPro" id="IPR002129">
    <property type="entry name" value="PyrdxlP-dep_de-COase"/>
</dbReference>
<keyword evidence="4 5" id="KW-0456">Lyase</keyword>
<sequence length="394" mass="43809">MDAEEFRKHAKMAIDYIIDYNENIRNRQVLPSVEPGYLHKLIPSTAPAAPEDWSVIIPDIERFIQPGLTHWNSPNFNGFFPAGNSYPSIFGEILSAGLGCVGFNWMLSPACTELEVIVLDWLAKLMGLPEHFLAEAPGPGGGIIQGSGSEGILVALLTAKEKTVRQIKPLHPNIDEGTVKAKLVAYFSDQSNSAVEKACLLGSVRIRPIKSNPNGTLKACQLKNAIVEDRENGLIPCFNWEIPLGRRFRALKLWITLRMFGESNLRNFIRKQVSMAKRFESKIQADSRFELCAPVCLGLVCFRIVGEEFLTRELLSVVLDSRELFLNGATLHGKYFLRYAICSRDMDLSDVDKGWTIISNATEAVFSRHANKSQQVIADMTNANVNALKAGISR</sequence>
<dbReference type="InterPro" id="IPR015421">
    <property type="entry name" value="PyrdxlP-dep_Trfase_major"/>
</dbReference>
<dbReference type="GO" id="GO:0004058">
    <property type="term" value="F:aromatic-L-amino-acid decarboxylase activity"/>
    <property type="evidence" value="ECO:0007669"/>
    <property type="project" value="TreeGrafter"/>
</dbReference>
<evidence type="ECO:0000256" key="2">
    <source>
        <dbReference type="ARBA" id="ARBA00009533"/>
    </source>
</evidence>
<keyword evidence="7" id="KW-1185">Reference proteome</keyword>